<sequence>MDPIILKAYNGLTGTYLGRLPYTTLSGQDSISDEGSMNATIPDCKQLRLIPDLDPYLHDWGTIYAAHMGARILHAGYLTSHSLNDTRDELTLTIGGGGTILNKRKVLNVKLRDSWKDGYVLIDEDHPPGEWVLNAKGSYSDLIRSLLTETMKWGALPYDLPDIDGDATHERTWNGWEFPSVWDEISDIADLDDGPEIRLDPRVDYNNHIRFRLRVGTPELVDRTWRWNRLAPGQRIMLAGTDCDGSSLTCQHYMIGGKTDDKTLVAKADGTTLLDNGWPLLQTADSSHSTISQLPTLQSHARAAIATGDADQSTHGLQAGLEHDVHVGDHIILRVTHEKPSVQERDLLLDPTIELKTTDVKWNANSEWQTIQTRPTEE</sequence>
<organism evidence="1 2">
    <name type="scientific">Bifidobacterium scardovii</name>
    <dbReference type="NCBI Taxonomy" id="158787"/>
    <lineage>
        <taxon>Bacteria</taxon>
        <taxon>Bacillati</taxon>
        <taxon>Actinomycetota</taxon>
        <taxon>Actinomycetes</taxon>
        <taxon>Bifidobacteriales</taxon>
        <taxon>Bifidobacteriaceae</taxon>
        <taxon>Bifidobacterium</taxon>
    </lineage>
</organism>
<comment type="caution">
    <text evidence="1">The sequence shown here is derived from an EMBL/GenBank/DDBJ whole genome shotgun (WGS) entry which is preliminary data.</text>
</comment>
<dbReference type="RefSeq" id="WP_033519672.1">
    <property type="nucleotide sequence ID" value="NZ_CAUPKV010000009.1"/>
</dbReference>
<dbReference type="Proteomes" id="UP000029033">
    <property type="component" value="Unassembled WGS sequence"/>
</dbReference>
<protein>
    <submittedName>
        <fullName evidence="1">Uncharacterized protein</fullName>
    </submittedName>
</protein>
<dbReference type="eggNOG" id="ENOG5032YXF">
    <property type="taxonomic scope" value="Bacteria"/>
</dbReference>
<dbReference type="AlphaFoldDB" id="A0A087DI27"/>
<accession>A0A087DI27</accession>
<dbReference type="STRING" id="158787.BSCA_0995"/>
<keyword evidence="2" id="KW-1185">Reference proteome</keyword>
<evidence type="ECO:0000313" key="1">
    <source>
        <dbReference type="EMBL" id="KFI95177.1"/>
    </source>
</evidence>
<gene>
    <name evidence="1" type="ORF">BSCA_0995</name>
</gene>
<proteinExistence type="predicted"/>
<dbReference type="GeneID" id="85165983"/>
<name>A0A087DI27_9BIFI</name>
<reference evidence="1 2" key="1">
    <citation type="submission" date="2014-03" db="EMBL/GenBank/DDBJ databases">
        <title>Genomics of Bifidobacteria.</title>
        <authorList>
            <person name="Ventura M."/>
            <person name="Milani C."/>
            <person name="Lugli G.A."/>
        </authorList>
    </citation>
    <scope>NUCLEOTIDE SEQUENCE [LARGE SCALE GENOMIC DNA]</scope>
    <source>
        <strain evidence="1 2">LMG 21589</strain>
    </source>
</reference>
<evidence type="ECO:0000313" key="2">
    <source>
        <dbReference type="Proteomes" id="UP000029033"/>
    </source>
</evidence>
<dbReference type="OrthoDB" id="3231936at2"/>
<dbReference type="EMBL" id="JGZO01000004">
    <property type="protein sequence ID" value="KFI95177.1"/>
    <property type="molecule type" value="Genomic_DNA"/>
</dbReference>